<dbReference type="PANTHER" id="PTHR13878">
    <property type="entry name" value="GULONOLACTONE OXIDASE"/>
    <property type="match status" value="1"/>
</dbReference>
<dbReference type="InterPro" id="IPR006094">
    <property type="entry name" value="Oxid_FAD_bind_N"/>
</dbReference>
<feature type="chain" id="PRO_5034587814" description="FAD-binding PCMH-type domain-containing protein" evidence="3">
    <location>
        <begin position="25"/>
        <end position="582"/>
    </location>
</feature>
<dbReference type="AlphaFoldDB" id="A0A8H3J573"/>
<protein>
    <recommendedName>
        <fullName evidence="4">FAD-binding PCMH-type domain-containing protein</fullName>
    </recommendedName>
</protein>
<evidence type="ECO:0000313" key="5">
    <source>
        <dbReference type="EMBL" id="CAF9940784.1"/>
    </source>
</evidence>
<dbReference type="EMBL" id="CAJPDS010000162">
    <property type="protein sequence ID" value="CAF9940784.1"/>
    <property type="molecule type" value="Genomic_DNA"/>
</dbReference>
<keyword evidence="3" id="KW-0732">Signal</keyword>
<feature type="domain" description="FAD-binding PCMH-type" evidence="4">
    <location>
        <begin position="130"/>
        <end position="308"/>
    </location>
</feature>
<sequence>MHGTISLWVKALVALVATITIAEAVPYNSTNSECRYLPGDAGWPSNHAWAQLNNTVGGRLIRGVPFGQPCYGTSADAPACAKAQDTWEDLSPFLEDPVNVISSFFENTTCSPFYGPLSTDAAKRNATCSLGSLASYAINVTDAAAAVAGVNFARDHNIRLVVKNTGHDFLGRSAGQGSLALWTHHLKSYTFFEYKSQNYTGPAARIGAGAQVQEMYEHANKQGLRITGGSCPTVGAAGGWVQSGGHGSLAAKYGLGADNTLEFEVVTTDGKHLTASPSKNADLFWAISGGGPSNYAVVLSVTMKAHEDGPVAGSAITFVEKDPEKYWAAVEAWEKHLLVLDTIPGFKTSVTLTAGIFSLDFATLPDGSKEEVTTALAPFHRDLEKLSINATTKLTVHDTFLEHYLDYEAGIVYSRNVTVGNRLIPPDLVRSDTRLPQLTKIYKEILATPNTAIFIIAQNVTQARTGHIDGDNAVIKAWRESLHDLNYALINDPLATFDDLSADLALVNKWQYDLRDITPGGGNNMNEATYDYKFWKEDYYGETYARLAGIKEKYDPDSVLWIQPGAGNDKYALRGDGHLCKT</sequence>
<reference evidence="5" key="1">
    <citation type="submission" date="2021-03" db="EMBL/GenBank/DDBJ databases">
        <authorList>
            <person name="Tagirdzhanova G."/>
        </authorList>
    </citation>
    <scope>NUCLEOTIDE SEQUENCE</scope>
</reference>
<dbReference type="InterPro" id="IPR016169">
    <property type="entry name" value="FAD-bd_PCMH_sub2"/>
</dbReference>
<evidence type="ECO:0000256" key="1">
    <source>
        <dbReference type="ARBA" id="ARBA00005466"/>
    </source>
</evidence>
<dbReference type="SUPFAM" id="SSF56176">
    <property type="entry name" value="FAD-binding/transporter-associated domain-like"/>
    <property type="match status" value="1"/>
</dbReference>
<dbReference type="OrthoDB" id="9983560at2759"/>
<dbReference type="PANTHER" id="PTHR13878:SF91">
    <property type="entry name" value="FAD BINDING DOMAIN PROTEIN (AFU_ORTHOLOGUE AFUA_6G12070)-RELATED"/>
    <property type="match status" value="1"/>
</dbReference>
<dbReference type="Pfam" id="PF01565">
    <property type="entry name" value="FAD_binding_4"/>
    <property type="match status" value="1"/>
</dbReference>
<gene>
    <name evidence="5" type="ORF">HETSPECPRED_002638</name>
</gene>
<dbReference type="Pfam" id="PF08031">
    <property type="entry name" value="BBE"/>
    <property type="match status" value="1"/>
</dbReference>
<evidence type="ECO:0000256" key="2">
    <source>
        <dbReference type="ARBA" id="ARBA00023002"/>
    </source>
</evidence>
<dbReference type="Proteomes" id="UP000664521">
    <property type="component" value="Unassembled WGS sequence"/>
</dbReference>
<organism evidence="5 6">
    <name type="scientific">Heterodermia speciosa</name>
    <dbReference type="NCBI Taxonomy" id="116794"/>
    <lineage>
        <taxon>Eukaryota</taxon>
        <taxon>Fungi</taxon>
        <taxon>Dikarya</taxon>
        <taxon>Ascomycota</taxon>
        <taxon>Pezizomycotina</taxon>
        <taxon>Lecanoromycetes</taxon>
        <taxon>OSLEUM clade</taxon>
        <taxon>Lecanoromycetidae</taxon>
        <taxon>Caliciales</taxon>
        <taxon>Physciaceae</taxon>
        <taxon>Heterodermia</taxon>
    </lineage>
</organism>
<keyword evidence="6" id="KW-1185">Reference proteome</keyword>
<keyword evidence="2" id="KW-0560">Oxidoreductase</keyword>
<dbReference type="Gene3D" id="3.30.465.10">
    <property type="match status" value="2"/>
</dbReference>
<feature type="signal peptide" evidence="3">
    <location>
        <begin position="1"/>
        <end position="24"/>
    </location>
</feature>
<dbReference type="GO" id="GO:0071949">
    <property type="term" value="F:FAD binding"/>
    <property type="evidence" value="ECO:0007669"/>
    <property type="project" value="InterPro"/>
</dbReference>
<dbReference type="InterPro" id="IPR050432">
    <property type="entry name" value="FAD-linked_Oxidoreductases_BP"/>
</dbReference>
<comment type="caution">
    <text evidence="5">The sequence shown here is derived from an EMBL/GenBank/DDBJ whole genome shotgun (WGS) entry which is preliminary data.</text>
</comment>
<comment type="similarity">
    <text evidence="1">Belongs to the oxygen-dependent FAD-linked oxidoreductase family.</text>
</comment>
<evidence type="ECO:0000313" key="6">
    <source>
        <dbReference type="Proteomes" id="UP000664521"/>
    </source>
</evidence>
<dbReference type="InterPro" id="IPR012951">
    <property type="entry name" value="BBE"/>
</dbReference>
<dbReference type="InterPro" id="IPR016166">
    <property type="entry name" value="FAD-bd_PCMH"/>
</dbReference>
<name>A0A8H3J573_9LECA</name>
<dbReference type="PROSITE" id="PS51387">
    <property type="entry name" value="FAD_PCMH"/>
    <property type="match status" value="1"/>
</dbReference>
<dbReference type="InterPro" id="IPR036318">
    <property type="entry name" value="FAD-bd_PCMH-like_sf"/>
</dbReference>
<dbReference type="GO" id="GO:0016491">
    <property type="term" value="F:oxidoreductase activity"/>
    <property type="evidence" value="ECO:0007669"/>
    <property type="project" value="UniProtKB-KW"/>
</dbReference>
<evidence type="ECO:0000256" key="3">
    <source>
        <dbReference type="SAM" id="SignalP"/>
    </source>
</evidence>
<evidence type="ECO:0000259" key="4">
    <source>
        <dbReference type="PROSITE" id="PS51387"/>
    </source>
</evidence>
<accession>A0A8H3J573</accession>
<proteinExistence type="inferred from homology"/>